<dbReference type="PANTHER" id="PTHR42930:SF3">
    <property type="entry name" value="PHOSPHATE-SPECIFIC TRANSPORT SYSTEM ACCESSORY PROTEIN PHOU"/>
    <property type="match status" value="1"/>
</dbReference>
<dbReference type="EMBL" id="DTDV01000006">
    <property type="protein sequence ID" value="HGK23164.1"/>
    <property type="molecule type" value="Genomic_DNA"/>
</dbReference>
<dbReference type="SUPFAM" id="SSF109755">
    <property type="entry name" value="PhoU-like"/>
    <property type="match status" value="1"/>
</dbReference>
<gene>
    <name evidence="10" type="primary">phoU</name>
    <name evidence="10" type="ORF">ENU78_01730</name>
</gene>
<dbReference type="PANTHER" id="PTHR42930">
    <property type="entry name" value="PHOSPHATE-SPECIFIC TRANSPORT SYSTEM ACCESSORY PROTEIN PHOU"/>
    <property type="match status" value="1"/>
</dbReference>
<evidence type="ECO:0000256" key="8">
    <source>
        <dbReference type="PIRNR" id="PIRNR003107"/>
    </source>
</evidence>
<evidence type="ECO:0000256" key="5">
    <source>
        <dbReference type="ARBA" id="ARBA00022490"/>
    </source>
</evidence>
<feature type="domain" description="PhoU" evidence="9">
    <location>
        <begin position="121"/>
        <end position="205"/>
    </location>
</feature>
<evidence type="ECO:0000256" key="2">
    <source>
        <dbReference type="ARBA" id="ARBA00008107"/>
    </source>
</evidence>
<dbReference type="GO" id="GO:0006817">
    <property type="term" value="P:phosphate ion transport"/>
    <property type="evidence" value="ECO:0007669"/>
    <property type="project" value="UniProtKB-KW"/>
</dbReference>
<evidence type="ECO:0000256" key="7">
    <source>
        <dbReference type="ARBA" id="ARBA00056181"/>
    </source>
</evidence>
<dbReference type="InterPro" id="IPR026022">
    <property type="entry name" value="PhoU_dom"/>
</dbReference>
<dbReference type="GO" id="GO:0030643">
    <property type="term" value="P:intracellular phosphate ion homeostasis"/>
    <property type="evidence" value="ECO:0007669"/>
    <property type="project" value="InterPro"/>
</dbReference>
<keyword evidence="5 8" id="KW-0963">Cytoplasm</keyword>
<keyword evidence="6 8" id="KW-0592">Phosphate transport</keyword>
<dbReference type="GO" id="GO:0005737">
    <property type="term" value="C:cytoplasm"/>
    <property type="evidence" value="ECO:0007669"/>
    <property type="project" value="UniProtKB-SubCell"/>
</dbReference>
<evidence type="ECO:0000256" key="1">
    <source>
        <dbReference type="ARBA" id="ARBA00004496"/>
    </source>
</evidence>
<evidence type="ECO:0000256" key="4">
    <source>
        <dbReference type="ARBA" id="ARBA00022448"/>
    </source>
</evidence>
<comment type="similarity">
    <text evidence="2 8">Belongs to the PhoU family.</text>
</comment>
<dbReference type="AlphaFoldDB" id="A0A7C3Q1D0"/>
<protein>
    <recommendedName>
        <fullName evidence="8">Phosphate-specific transport system accessory protein PhoU</fullName>
    </recommendedName>
</protein>
<dbReference type="InterPro" id="IPR028366">
    <property type="entry name" value="PhoU"/>
</dbReference>
<accession>A0A7C3Q1D0</accession>
<dbReference type="InterPro" id="IPR038078">
    <property type="entry name" value="PhoU-like_sf"/>
</dbReference>
<evidence type="ECO:0000256" key="6">
    <source>
        <dbReference type="ARBA" id="ARBA00022592"/>
    </source>
</evidence>
<name>A0A7C3Q1D0_DICTH</name>
<evidence type="ECO:0000313" key="10">
    <source>
        <dbReference type="EMBL" id="HGK23164.1"/>
    </source>
</evidence>
<keyword evidence="4 8" id="KW-0813">Transport</keyword>
<dbReference type="GO" id="GO:0045936">
    <property type="term" value="P:negative regulation of phosphate metabolic process"/>
    <property type="evidence" value="ECO:0007669"/>
    <property type="project" value="InterPro"/>
</dbReference>
<feature type="domain" description="PhoU" evidence="9">
    <location>
        <begin position="17"/>
        <end position="104"/>
    </location>
</feature>
<evidence type="ECO:0000259" key="9">
    <source>
        <dbReference type="Pfam" id="PF01895"/>
    </source>
</evidence>
<proteinExistence type="inferred from homology"/>
<evidence type="ECO:0000256" key="3">
    <source>
        <dbReference type="ARBA" id="ARBA00011738"/>
    </source>
</evidence>
<dbReference type="Pfam" id="PF01895">
    <property type="entry name" value="PhoU"/>
    <property type="match status" value="2"/>
</dbReference>
<organism evidence="10">
    <name type="scientific">Dictyoglomus thermophilum</name>
    <dbReference type="NCBI Taxonomy" id="14"/>
    <lineage>
        <taxon>Bacteria</taxon>
        <taxon>Pseudomonadati</taxon>
        <taxon>Dictyoglomota</taxon>
        <taxon>Dictyoglomia</taxon>
        <taxon>Dictyoglomales</taxon>
        <taxon>Dictyoglomaceae</taxon>
        <taxon>Dictyoglomus</taxon>
    </lineage>
</organism>
<comment type="function">
    <text evidence="7 8">Plays a role in the regulation of phosphate uptake.</text>
</comment>
<comment type="subcellular location">
    <subcellularLocation>
        <location evidence="1 8">Cytoplasm</location>
    </subcellularLocation>
</comment>
<sequence>MLRHSFVEELRKLENSLLEMGNQVKEMLEKSKNALLERDENLAKKVIEMDDIVDKYNWDIEDKCLKLLALQQPMAHDLRVIAAAMKIISDIERMGDYCVDIAKFTIELIKMPPLPTNENLIKMFQLVEKILCDSLEAFVNRDINFIINVVEQDDAIDRTYYKIYDEIVEEIEHAPETAPQQIRLLMIARFLERVADHVTNVAERIYYMETGELKELHE</sequence>
<dbReference type="Gene3D" id="1.20.58.220">
    <property type="entry name" value="Phosphate transport system protein phou homolog 2, domain 2"/>
    <property type="match status" value="1"/>
</dbReference>
<dbReference type="RefSeq" id="WP_149122723.1">
    <property type="nucleotide sequence ID" value="NZ_VTFL01000002.1"/>
</dbReference>
<comment type="subunit">
    <text evidence="3 8">Homodimer.</text>
</comment>
<dbReference type="PIRSF" id="PIRSF003107">
    <property type="entry name" value="PhoU"/>
    <property type="match status" value="1"/>
</dbReference>
<dbReference type="NCBIfam" id="TIGR02135">
    <property type="entry name" value="phoU_full"/>
    <property type="match status" value="1"/>
</dbReference>
<comment type="caution">
    <text evidence="10">The sequence shown here is derived from an EMBL/GenBank/DDBJ whole genome shotgun (WGS) entry which is preliminary data.</text>
</comment>
<dbReference type="FunFam" id="1.20.58.220:FF:000004">
    <property type="entry name" value="Phosphate-specific transport system accessory protein PhoU"/>
    <property type="match status" value="1"/>
</dbReference>
<reference evidence="10" key="1">
    <citation type="journal article" date="2020" name="mSystems">
        <title>Genome- and Community-Level Interaction Insights into Carbon Utilization and Element Cycling Functions of Hydrothermarchaeota in Hydrothermal Sediment.</title>
        <authorList>
            <person name="Zhou Z."/>
            <person name="Liu Y."/>
            <person name="Xu W."/>
            <person name="Pan J."/>
            <person name="Luo Z.H."/>
            <person name="Li M."/>
        </authorList>
    </citation>
    <scope>NUCLEOTIDE SEQUENCE [LARGE SCALE GENOMIC DNA]</scope>
    <source>
        <strain evidence="10">SpSt-70</strain>
    </source>
</reference>